<evidence type="ECO:0000256" key="5">
    <source>
        <dbReference type="SAM" id="SignalP"/>
    </source>
</evidence>
<sequence>MLKAVIANAISVCALILLSSLPALSETSWYTADQASKGHTLFNNHCAECHRPDLTGAMGPALIGKPFLQHWGGQPVEALFQFEHEKMPATNPGSLPKDEVLAITAYILQRNGLSAGSKALSEATAKTMKIPQSVSK</sequence>
<keyword evidence="8" id="KW-1185">Reference proteome</keyword>
<dbReference type="RefSeq" id="WP_052744046.1">
    <property type="nucleotide sequence ID" value="NZ_LN829118.1"/>
</dbReference>
<name>A0A0D6JJW9_9HYPH</name>
<evidence type="ECO:0000256" key="3">
    <source>
        <dbReference type="ARBA" id="ARBA00023004"/>
    </source>
</evidence>
<keyword evidence="2 4" id="KW-0479">Metal-binding</keyword>
<evidence type="ECO:0000256" key="4">
    <source>
        <dbReference type="PROSITE-ProRule" id="PRU00433"/>
    </source>
</evidence>
<dbReference type="Gene3D" id="1.10.760.10">
    <property type="entry name" value="Cytochrome c-like domain"/>
    <property type="match status" value="1"/>
</dbReference>
<gene>
    <name evidence="7" type="ORF">YBN1229_v1_3701</name>
</gene>
<dbReference type="SUPFAM" id="SSF46626">
    <property type="entry name" value="Cytochrome c"/>
    <property type="match status" value="1"/>
</dbReference>
<evidence type="ECO:0000313" key="7">
    <source>
        <dbReference type="EMBL" id="CPR22268.1"/>
    </source>
</evidence>
<evidence type="ECO:0000313" key="8">
    <source>
        <dbReference type="Proteomes" id="UP000033187"/>
    </source>
</evidence>
<dbReference type="GO" id="GO:0009055">
    <property type="term" value="F:electron transfer activity"/>
    <property type="evidence" value="ECO:0007669"/>
    <property type="project" value="InterPro"/>
</dbReference>
<dbReference type="GO" id="GO:0046872">
    <property type="term" value="F:metal ion binding"/>
    <property type="evidence" value="ECO:0007669"/>
    <property type="project" value="UniProtKB-KW"/>
</dbReference>
<protein>
    <recommendedName>
        <fullName evidence="6">Cytochrome c domain-containing protein</fullName>
    </recommendedName>
</protein>
<feature type="signal peptide" evidence="5">
    <location>
        <begin position="1"/>
        <end position="25"/>
    </location>
</feature>
<dbReference type="GO" id="GO:0020037">
    <property type="term" value="F:heme binding"/>
    <property type="evidence" value="ECO:0007669"/>
    <property type="project" value="InterPro"/>
</dbReference>
<accession>A0A0D6JJW9</accession>
<dbReference type="KEGG" id="fil:BN1229_v1_3708"/>
<dbReference type="PROSITE" id="PS51007">
    <property type="entry name" value="CYTC"/>
    <property type="match status" value="1"/>
</dbReference>
<proteinExistence type="predicted"/>
<dbReference type="AlphaFoldDB" id="A0A0D6JJW9"/>
<dbReference type="KEGG" id="fiy:BN1229_v1_3701"/>
<dbReference type="Pfam" id="PF13442">
    <property type="entry name" value="Cytochrome_CBB3"/>
    <property type="match status" value="1"/>
</dbReference>
<organism evidence="7 8">
    <name type="scientific">Candidatus Filomicrobium marinum</name>
    <dbReference type="NCBI Taxonomy" id="1608628"/>
    <lineage>
        <taxon>Bacteria</taxon>
        <taxon>Pseudomonadati</taxon>
        <taxon>Pseudomonadota</taxon>
        <taxon>Alphaproteobacteria</taxon>
        <taxon>Hyphomicrobiales</taxon>
        <taxon>Hyphomicrobiaceae</taxon>
        <taxon>Filomicrobium</taxon>
    </lineage>
</organism>
<feature type="domain" description="Cytochrome c" evidence="6">
    <location>
        <begin position="33"/>
        <end position="111"/>
    </location>
</feature>
<dbReference type="EMBL" id="LN829119">
    <property type="protein sequence ID" value="CPR22268.1"/>
    <property type="molecule type" value="Genomic_DNA"/>
</dbReference>
<dbReference type="InterPro" id="IPR009056">
    <property type="entry name" value="Cyt_c-like_dom"/>
</dbReference>
<keyword evidence="3 4" id="KW-0408">Iron</keyword>
<dbReference type="Proteomes" id="UP000033187">
    <property type="component" value="Chromosome 1"/>
</dbReference>
<evidence type="ECO:0000259" key="6">
    <source>
        <dbReference type="PROSITE" id="PS51007"/>
    </source>
</evidence>
<evidence type="ECO:0000256" key="2">
    <source>
        <dbReference type="ARBA" id="ARBA00022723"/>
    </source>
</evidence>
<keyword evidence="1 4" id="KW-0349">Heme</keyword>
<evidence type="ECO:0000256" key="1">
    <source>
        <dbReference type="ARBA" id="ARBA00022617"/>
    </source>
</evidence>
<feature type="chain" id="PRO_5002306297" description="Cytochrome c domain-containing protein" evidence="5">
    <location>
        <begin position="26"/>
        <end position="136"/>
    </location>
</feature>
<reference evidence="8" key="1">
    <citation type="submission" date="2015-02" db="EMBL/GenBank/DDBJ databases">
        <authorList>
            <person name="Chooi Y.-H."/>
        </authorList>
    </citation>
    <scope>NUCLEOTIDE SEQUENCE [LARGE SCALE GENOMIC DNA]</scope>
    <source>
        <strain evidence="8">strain Y</strain>
    </source>
</reference>
<dbReference type="OrthoDB" id="9779283at2"/>
<dbReference type="InterPro" id="IPR036909">
    <property type="entry name" value="Cyt_c-like_dom_sf"/>
</dbReference>
<keyword evidence="5" id="KW-0732">Signal</keyword>